<dbReference type="PANTHER" id="PTHR43877">
    <property type="entry name" value="AMINOALKYLPHOSPHONATE N-ACETYLTRANSFERASE-RELATED-RELATED"/>
    <property type="match status" value="1"/>
</dbReference>
<dbReference type="Proteomes" id="UP000482960">
    <property type="component" value="Unassembled WGS sequence"/>
</dbReference>
<dbReference type="Pfam" id="PF13508">
    <property type="entry name" value="Acetyltransf_7"/>
    <property type="match status" value="1"/>
</dbReference>
<dbReference type="EMBL" id="BLPG01000001">
    <property type="protein sequence ID" value="GFJ90748.1"/>
    <property type="molecule type" value="Genomic_DNA"/>
</dbReference>
<evidence type="ECO:0000313" key="4">
    <source>
        <dbReference type="EMBL" id="GFJ90748.1"/>
    </source>
</evidence>
<dbReference type="AlphaFoldDB" id="A0A6V8L6W1"/>
<evidence type="ECO:0000256" key="1">
    <source>
        <dbReference type="ARBA" id="ARBA00022679"/>
    </source>
</evidence>
<dbReference type="InterPro" id="IPR050832">
    <property type="entry name" value="Bact_Acetyltransf"/>
</dbReference>
<keyword evidence="2" id="KW-0012">Acyltransferase</keyword>
<dbReference type="Gene3D" id="3.40.630.30">
    <property type="match status" value="1"/>
</dbReference>
<dbReference type="InterPro" id="IPR016181">
    <property type="entry name" value="Acyl_CoA_acyltransferase"/>
</dbReference>
<dbReference type="CDD" id="cd04301">
    <property type="entry name" value="NAT_SF"/>
    <property type="match status" value="1"/>
</dbReference>
<keyword evidence="1 4" id="KW-0808">Transferase</keyword>
<feature type="domain" description="N-acetyltransferase" evidence="3">
    <location>
        <begin position="2"/>
        <end position="148"/>
    </location>
</feature>
<reference evidence="4 5" key="1">
    <citation type="submission" date="2020-03" db="EMBL/GenBank/DDBJ databases">
        <title>Whole genome shotgun sequence of Phytohabitans rumicis NBRC 108638.</title>
        <authorList>
            <person name="Komaki H."/>
            <person name="Tamura T."/>
        </authorList>
    </citation>
    <scope>NUCLEOTIDE SEQUENCE [LARGE SCALE GENOMIC DNA]</scope>
    <source>
        <strain evidence="4 5">NBRC 108638</strain>
    </source>
</reference>
<comment type="caution">
    <text evidence="4">The sequence shown here is derived from an EMBL/GenBank/DDBJ whole genome shotgun (WGS) entry which is preliminary data.</text>
</comment>
<name>A0A6V8L6W1_9ACTN</name>
<accession>A0A6V8L6W1</accession>
<evidence type="ECO:0000313" key="5">
    <source>
        <dbReference type="Proteomes" id="UP000482960"/>
    </source>
</evidence>
<evidence type="ECO:0000256" key="2">
    <source>
        <dbReference type="ARBA" id="ARBA00023315"/>
    </source>
</evidence>
<dbReference type="PANTHER" id="PTHR43877:SF2">
    <property type="entry name" value="AMINOALKYLPHOSPHONATE N-ACETYLTRANSFERASE-RELATED"/>
    <property type="match status" value="1"/>
</dbReference>
<protein>
    <submittedName>
        <fullName evidence="4">N-acetyltransferase</fullName>
    </submittedName>
</protein>
<sequence length="154" mass="17016">MIEVRPWDDPDGAALRVAQRAELDARYGSDDHEPGAAPSAADIDLFVVATERGRPVGCGALRRLDPESAEIKRMYVVPDARGTGVATALLRALEAAAIERGWSTLRLETGTEQPDARRFYEREGYREIPLFGSYVGSTLSVCYERHLRVGNARR</sequence>
<keyword evidence="5" id="KW-1185">Reference proteome</keyword>
<proteinExistence type="predicted"/>
<evidence type="ECO:0000259" key="3">
    <source>
        <dbReference type="PROSITE" id="PS51186"/>
    </source>
</evidence>
<dbReference type="SUPFAM" id="SSF55729">
    <property type="entry name" value="Acyl-CoA N-acyltransferases (Nat)"/>
    <property type="match status" value="1"/>
</dbReference>
<gene>
    <name evidence="4" type="ORF">Prum_043900</name>
</gene>
<dbReference type="InterPro" id="IPR000182">
    <property type="entry name" value="GNAT_dom"/>
</dbReference>
<organism evidence="4 5">
    <name type="scientific">Phytohabitans rumicis</name>
    <dbReference type="NCBI Taxonomy" id="1076125"/>
    <lineage>
        <taxon>Bacteria</taxon>
        <taxon>Bacillati</taxon>
        <taxon>Actinomycetota</taxon>
        <taxon>Actinomycetes</taxon>
        <taxon>Micromonosporales</taxon>
        <taxon>Micromonosporaceae</taxon>
    </lineage>
</organism>
<dbReference type="PROSITE" id="PS51186">
    <property type="entry name" value="GNAT"/>
    <property type="match status" value="1"/>
</dbReference>
<reference evidence="4 5" key="2">
    <citation type="submission" date="2020-03" db="EMBL/GenBank/DDBJ databases">
        <authorList>
            <person name="Ichikawa N."/>
            <person name="Kimura A."/>
            <person name="Kitahashi Y."/>
            <person name="Uohara A."/>
        </authorList>
    </citation>
    <scope>NUCLEOTIDE SEQUENCE [LARGE SCALE GENOMIC DNA]</scope>
    <source>
        <strain evidence="4 5">NBRC 108638</strain>
    </source>
</reference>
<dbReference type="GO" id="GO:0016747">
    <property type="term" value="F:acyltransferase activity, transferring groups other than amino-acyl groups"/>
    <property type="evidence" value="ECO:0007669"/>
    <property type="project" value="InterPro"/>
</dbReference>